<dbReference type="PaxDb" id="449447-MAE_29730"/>
<evidence type="ECO:0000313" key="2">
    <source>
        <dbReference type="Proteomes" id="UP000001510"/>
    </source>
</evidence>
<organism evidence="1 2">
    <name type="scientific">Microcystis aeruginosa (strain NIES-843 / IAM M-2473)</name>
    <dbReference type="NCBI Taxonomy" id="449447"/>
    <lineage>
        <taxon>Bacteria</taxon>
        <taxon>Bacillati</taxon>
        <taxon>Cyanobacteriota</taxon>
        <taxon>Cyanophyceae</taxon>
        <taxon>Oscillatoriophycideae</taxon>
        <taxon>Chroococcales</taxon>
        <taxon>Microcystaceae</taxon>
        <taxon>Microcystis</taxon>
    </lineage>
</organism>
<proteinExistence type="predicted"/>
<sequence length="57" mass="6977">MFLPQKRYFSLYRNSSCLSRFGISGIEVRLEYPWKTHRIPKWHRKSQSGCIKLRRHP</sequence>
<name>B0JKK6_MICAN</name>
<gene>
    <name evidence="1" type="ordered locus">MAE_29730</name>
</gene>
<keyword evidence="2" id="KW-1185">Reference proteome</keyword>
<reference evidence="1 2" key="1">
    <citation type="journal article" date="2007" name="DNA Res.">
        <title>Complete genomic structure of the bloom-forming toxic cyanobacterium Microcystis aeruginosa NIES-843.</title>
        <authorList>
            <person name="Kaneko T."/>
            <person name="Nakajima N."/>
            <person name="Okamoto S."/>
            <person name="Suzuki I."/>
            <person name="Tanabe Y."/>
            <person name="Tamaoki M."/>
            <person name="Nakamura Y."/>
            <person name="Kasai F."/>
            <person name="Watanabe A."/>
            <person name="Kawashima K."/>
            <person name="Kishida Y."/>
            <person name="Ono A."/>
            <person name="Shimizu Y."/>
            <person name="Takahashi C."/>
            <person name="Minami C."/>
            <person name="Fujishiro T."/>
            <person name="Kohara M."/>
            <person name="Katoh M."/>
            <person name="Nakazaki N."/>
            <person name="Nakayama S."/>
            <person name="Yamada M."/>
            <person name="Tabata S."/>
            <person name="Watanabe M.M."/>
        </authorList>
    </citation>
    <scope>NUCLEOTIDE SEQUENCE [LARGE SCALE GENOMIC DNA]</scope>
    <source>
        <strain evidence="2">NIES-843 / IAM M-247</strain>
    </source>
</reference>
<dbReference type="Proteomes" id="UP000001510">
    <property type="component" value="Chromosome"/>
</dbReference>
<dbReference type="AlphaFoldDB" id="B0JKK6"/>
<dbReference type="STRING" id="449447.MAE_29730"/>
<accession>B0JKK6</accession>
<protein>
    <submittedName>
        <fullName evidence="1">Uncharacterized protein</fullName>
    </submittedName>
</protein>
<dbReference type="EMBL" id="AP009552">
    <property type="protein sequence ID" value="BAG02795.1"/>
    <property type="molecule type" value="Genomic_DNA"/>
</dbReference>
<dbReference type="KEGG" id="mar:MAE_29730"/>
<dbReference type="HOGENOM" id="CLU_2991672_0_0_3"/>
<dbReference type="EnsemblBacteria" id="BAG02795">
    <property type="protein sequence ID" value="BAG02795"/>
    <property type="gene ID" value="MAE_29730"/>
</dbReference>
<evidence type="ECO:0000313" key="1">
    <source>
        <dbReference type="EMBL" id="BAG02795.1"/>
    </source>
</evidence>